<dbReference type="InterPro" id="IPR008928">
    <property type="entry name" value="6-hairpin_glycosidase_sf"/>
</dbReference>
<evidence type="ECO:0000259" key="2">
    <source>
        <dbReference type="Pfam" id="PF04685"/>
    </source>
</evidence>
<dbReference type="PANTHER" id="PTHR12654:SF0">
    <property type="entry name" value="NON-LYSOSOMAL GLUCOSYLCERAMIDASE"/>
    <property type="match status" value="1"/>
</dbReference>
<evidence type="ECO:0000313" key="4">
    <source>
        <dbReference type="EMBL" id="MDT0568470.1"/>
    </source>
</evidence>
<sequence length="940" mass="101505">MEPQDRSEPNTTREGGGFPRRAFLRGSAGALSVAGLVAAGEFGGFPPLPSTPTAHASPLNAARGPEAAYIRTWGLAPDGPCEAGADPECRTGEPSGLRGAAGGMSVPGLGIPLGGVGAGSFHYNLFGTFGPWSMGGSQASDWWDMRTLPQAAFHVREQVAGASGGPTVKTLATRHDHIAPQRDFAGVLPQWNQLNPGDGTYAALYPFGWTSYNVFRSQVSMRFWSPIVAGEDERTSMPVAFFDVELANPTTKAVDLSVMFTFPNATPHPSGTTRTGLYSRFDTDARSGVAGVTLGSDHRTNTPDSYKSEWTIAALPATGQKLTYVTSWNGAGDGSDIYEPFSSTGMLPNSALDDSDSAGAVAVTVRLRPGQKTTVRYALSWDFPQVYYDAAPSGRAVWMRRYTEFLGATSTATNDYVPNSYPFKQAFTIAKRELARRDNSLAAVEAWWKPIAENPKYPVWLRKAALNELFGMVFNASFWEAGLVSNSITPAPGGPRLGADVPGTHLFYTIDGGSGGAPANEMDVDSFGYLLYTKLFPNIELGRLRAWLQLTKQDRWGRVPQQIMFDTGPFINATGANQGAPSATSEPVFGAPPPGTDDLGKLFDPAGGDAFRDCFHKLIYRVYALYQETGDKSLLTYGYPQMLRTLKHSQFFRPPGSHLPADPPSNNPPSTYDQLLVNGHGIYNCQLYLLSLQILSTLTPKARALGVPEATPAVQKEVDTELAAAKEEFEEIFWNPKTGRYRYCDGTGGIDGRTGDIFGAKKPVLPKDAAFLDAFYAQCVASQLGLPDLIDLRRARQHWHNTLDAFLAPKDANGVPVGPPIILDENLKPYPMDYAQPGTGRFVPEIADVWPGTTWMATAAAVHIGRKTGDGKLIAKALQMSEAVANRIYDDGATTKGHAFATPESWFVANPNISRYAAYARARSVWQLVDALDTVQGSSK</sequence>
<dbReference type="Gene3D" id="1.50.10.10">
    <property type="match status" value="1"/>
</dbReference>
<dbReference type="Proteomes" id="UP001180737">
    <property type="component" value="Unassembled WGS sequence"/>
</dbReference>
<dbReference type="EC" id="3.2.1.-" evidence="4"/>
<protein>
    <submittedName>
        <fullName evidence="4">GH116 family glycosyl-hydrolase</fullName>
        <ecNumber evidence="4">3.2.1.-</ecNumber>
    </submittedName>
</protein>
<dbReference type="InterPro" id="IPR024462">
    <property type="entry name" value="GH116_N"/>
</dbReference>
<keyword evidence="4" id="KW-0378">Hydrolase</keyword>
<feature type="domain" description="Glycosyl-hydrolase family 116 N-terminal" evidence="3">
    <location>
        <begin position="110"/>
        <end position="411"/>
    </location>
</feature>
<evidence type="ECO:0000259" key="3">
    <source>
        <dbReference type="Pfam" id="PF12215"/>
    </source>
</evidence>
<dbReference type="PANTHER" id="PTHR12654">
    <property type="entry name" value="BILE ACID BETA-GLUCOSIDASE-RELATED"/>
    <property type="match status" value="1"/>
</dbReference>
<accession>A0ABU2YWL3</accession>
<dbReference type="InterPro" id="IPR012341">
    <property type="entry name" value="6hp_glycosidase-like_sf"/>
</dbReference>
<dbReference type="EMBL" id="JAVRFJ010000010">
    <property type="protein sequence ID" value="MDT0568470.1"/>
    <property type="molecule type" value="Genomic_DNA"/>
</dbReference>
<reference evidence="4" key="1">
    <citation type="submission" date="2024-05" db="EMBL/GenBank/DDBJ databases">
        <title>30 novel species of actinomycetes from the DSMZ collection.</title>
        <authorList>
            <person name="Nouioui I."/>
        </authorList>
    </citation>
    <scope>NUCLEOTIDE SEQUENCE</scope>
    <source>
        <strain evidence="4">DSM 3412</strain>
    </source>
</reference>
<keyword evidence="4" id="KW-0326">Glycosidase</keyword>
<evidence type="ECO:0000256" key="1">
    <source>
        <dbReference type="SAM" id="MobiDB-lite"/>
    </source>
</evidence>
<comment type="caution">
    <text evidence="4">The sequence shown here is derived from an EMBL/GenBank/DDBJ whole genome shotgun (WGS) entry which is preliminary data.</text>
</comment>
<evidence type="ECO:0000313" key="5">
    <source>
        <dbReference type="Proteomes" id="UP001180737"/>
    </source>
</evidence>
<keyword evidence="5" id="KW-1185">Reference proteome</keyword>
<feature type="domain" description="Glycosyl-hydrolase family 116 catalytic region" evidence="2">
    <location>
        <begin position="611"/>
        <end position="741"/>
    </location>
</feature>
<dbReference type="Pfam" id="PF12215">
    <property type="entry name" value="Glyco_hydr_116N"/>
    <property type="match status" value="1"/>
</dbReference>
<proteinExistence type="predicted"/>
<dbReference type="InterPro" id="IPR006311">
    <property type="entry name" value="TAT_signal"/>
</dbReference>
<dbReference type="RefSeq" id="WP_033531058.1">
    <property type="nucleotide sequence ID" value="NZ_JAVRFJ010000010.1"/>
</dbReference>
<organism evidence="4 5">
    <name type="scientific">Streptomyces gottesmaniae</name>
    <dbReference type="NCBI Taxonomy" id="3075518"/>
    <lineage>
        <taxon>Bacteria</taxon>
        <taxon>Bacillati</taxon>
        <taxon>Actinomycetota</taxon>
        <taxon>Actinomycetes</taxon>
        <taxon>Kitasatosporales</taxon>
        <taxon>Streptomycetaceae</taxon>
        <taxon>Streptomyces</taxon>
    </lineage>
</organism>
<name>A0ABU2YWL3_9ACTN</name>
<dbReference type="GO" id="GO:0016798">
    <property type="term" value="F:hydrolase activity, acting on glycosyl bonds"/>
    <property type="evidence" value="ECO:0007669"/>
    <property type="project" value="UniProtKB-KW"/>
</dbReference>
<dbReference type="SUPFAM" id="SSF48208">
    <property type="entry name" value="Six-hairpin glycosidases"/>
    <property type="match status" value="1"/>
</dbReference>
<dbReference type="InterPro" id="IPR006775">
    <property type="entry name" value="GH116_catalytic"/>
</dbReference>
<gene>
    <name evidence="4" type="ORF">RM704_13485</name>
</gene>
<dbReference type="Pfam" id="PF04685">
    <property type="entry name" value="DUF608"/>
    <property type="match status" value="1"/>
</dbReference>
<feature type="region of interest" description="Disordered" evidence="1">
    <location>
        <begin position="1"/>
        <end position="21"/>
    </location>
</feature>
<dbReference type="PROSITE" id="PS51318">
    <property type="entry name" value="TAT"/>
    <property type="match status" value="1"/>
</dbReference>
<dbReference type="InterPro" id="IPR052566">
    <property type="entry name" value="Non-lysos_glucosylceramidase"/>
</dbReference>